<dbReference type="RefSeq" id="WP_215820626.1">
    <property type="nucleotide sequence ID" value="NZ_JAGSOY010000037.1"/>
</dbReference>
<sequence>MDTATLQDLSVGQRATVLAISNDNPAYRRQLLAMGLIPGTSLMLVRVAPLGDPMELEVRGFKLSLRRAEAKAIKVEVNS</sequence>
<dbReference type="InterPro" id="IPR008988">
    <property type="entry name" value="Transcriptional_repressor_C"/>
</dbReference>
<evidence type="ECO:0000313" key="3">
    <source>
        <dbReference type="EMBL" id="MBU2712397.1"/>
    </source>
</evidence>
<reference evidence="3 4" key="1">
    <citation type="submission" date="2021-04" db="EMBL/GenBank/DDBJ databases">
        <authorList>
            <person name="Pira H."/>
            <person name="Risdian C."/>
            <person name="Wink J."/>
        </authorList>
    </citation>
    <scope>NUCLEOTIDE SEQUENCE [LARGE SCALE GENOMIC DNA]</scope>
    <source>
        <strain evidence="3 4">WH53</strain>
    </source>
</reference>
<dbReference type="InterPro" id="IPR007167">
    <property type="entry name" value="Fe-transptr_FeoA-like"/>
</dbReference>
<organism evidence="3 4">
    <name type="scientific">Zooshikella harenae</name>
    <dbReference type="NCBI Taxonomy" id="2827238"/>
    <lineage>
        <taxon>Bacteria</taxon>
        <taxon>Pseudomonadati</taxon>
        <taxon>Pseudomonadota</taxon>
        <taxon>Gammaproteobacteria</taxon>
        <taxon>Oceanospirillales</taxon>
        <taxon>Zooshikellaceae</taxon>
        <taxon>Zooshikella</taxon>
    </lineage>
</organism>
<name>A0ABS5ZEA6_9GAMM</name>
<keyword evidence="1" id="KW-0408">Iron</keyword>
<evidence type="ECO:0000259" key="2">
    <source>
        <dbReference type="SMART" id="SM00899"/>
    </source>
</evidence>
<dbReference type="Proteomes" id="UP000690515">
    <property type="component" value="Unassembled WGS sequence"/>
</dbReference>
<dbReference type="EMBL" id="JAGSOY010000037">
    <property type="protein sequence ID" value="MBU2712397.1"/>
    <property type="molecule type" value="Genomic_DNA"/>
</dbReference>
<evidence type="ECO:0000256" key="1">
    <source>
        <dbReference type="ARBA" id="ARBA00023004"/>
    </source>
</evidence>
<proteinExistence type="predicted"/>
<dbReference type="PANTHER" id="PTHR42954:SF2">
    <property type="entry name" value="FE(2+) TRANSPORT PROTEIN A"/>
    <property type="match status" value="1"/>
</dbReference>
<dbReference type="Gene3D" id="2.30.30.90">
    <property type="match status" value="1"/>
</dbReference>
<evidence type="ECO:0000313" key="4">
    <source>
        <dbReference type="Proteomes" id="UP000690515"/>
    </source>
</evidence>
<dbReference type="InterPro" id="IPR052713">
    <property type="entry name" value="FeoA"/>
</dbReference>
<accession>A0ABS5ZEA6</accession>
<dbReference type="InterPro" id="IPR038157">
    <property type="entry name" value="FeoA_core_dom"/>
</dbReference>
<keyword evidence="4" id="KW-1185">Reference proteome</keyword>
<dbReference type="SUPFAM" id="SSF50037">
    <property type="entry name" value="C-terminal domain of transcriptional repressors"/>
    <property type="match status" value="1"/>
</dbReference>
<gene>
    <name evidence="3" type="ORF">KCG35_15125</name>
</gene>
<dbReference type="Pfam" id="PF04023">
    <property type="entry name" value="FeoA"/>
    <property type="match status" value="1"/>
</dbReference>
<feature type="domain" description="Ferrous iron transporter FeoA-like" evidence="2">
    <location>
        <begin position="4"/>
        <end position="77"/>
    </location>
</feature>
<dbReference type="PANTHER" id="PTHR42954">
    <property type="entry name" value="FE(2+) TRANSPORT PROTEIN A"/>
    <property type="match status" value="1"/>
</dbReference>
<protein>
    <submittedName>
        <fullName evidence="3">Ferrous iron transport protein A</fullName>
    </submittedName>
</protein>
<dbReference type="SMART" id="SM00899">
    <property type="entry name" value="FeoA"/>
    <property type="match status" value="1"/>
</dbReference>
<comment type="caution">
    <text evidence="3">The sequence shown here is derived from an EMBL/GenBank/DDBJ whole genome shotgun (WGS) entry which is preliminary data.</text>
</comment>